<evidence type="ECO:0000256" key="5">
    <source>
        <dbReference type="ARBA" id="ARBA00023242"/>
    </source>
</evidence>
<dbReference type="InterPro" id="IPR012337">
    <property type="entry name" value="RNaseH-like_sf"/>
</dbReference>
<evidence type="ECO:0000259" key="6">
    <source>
        <dbReference type="Pfam" id="PF05699"/>
    </source>
</evidence>
<keyword evidence="2" id="KW-0479">Metal-binding</keyword>
<accession>A0A8S1EM43</accession>
<name>A0A8S1EM43_9PELO</name>
<comment type="subcellular location">
    <subcellularLocation>
        <location evidence="1">Nucleus</location>
    </subcellularLocation>
</comment>
<dbReference type="PANTHER" id="PTHR46481:SF10">
    <property type="entry name" value="ZINC FINGER BED DOMAIN-CONTAINING PROTEIN 39"/>
    <property type="match status" value="1"/>
</dbReference>
<comment type="caution">
    <text evidence="7">The sequence shown here is derived from an EMBL/GenBank/DDBJ whole genome shotgun (WGS) entry which is preliminary data.</text>
</comment>
<dbReference type="PANTHER" id="PTHR46481">
    <property type="entry name" value="ZINC FINGER BED DOMAIN-CONTAINING PROTEIN 4"/>
    <property type="match status" value="1"/>
</dbReference>
<evidence type="ECO:0000256" key="3">
    <source>
        <dbReference type="ARBA" id="ARBA00022771"/>
    </source>
</evidence>
<evidence type="ECO:0000256" key="4">
    <source>
        <dbReference type="ARBA" id="ARBA00022833"/>
    </source>
</evidence>
<proteinExistence type="predicted"/>
<gene>
    <name evidence="7" type="ORF">CBOVIS_LOCUS5686</name>
</gene>
<keyword evidence="3" id="KW-0863">Zinc-finger</keyword>
<dbReference type="GO" id="GO:0008270">
    <property type="term" value="F:zinc ion binding"/>
    <property type="evidence" value="ECO:0007669"/>
    <property type="project" value="UniProtKB-KW"/>
</dbReference>
<evidence type="ECO:0000313" key="7">
    <source>
        <dbReference type="EMBL" id="CAB3403180.1"/>
    </source>
</evidence>
<dbReference type="AlphaFoldDB" id="A0A8S1EM43"/>
<keyword evidence="5" id="KW-0539">Nucleus</keyword>
<protein>
    <recommendedName>
        <fullName evidence="6">HAT C-terminal dimerisation domain-containing protein</fullName>
    </recommendedName>
</protein>
<keyword evidence="8" id="KW-1185">Reference proteome</keyword>
<evidence type="ECO:0000313" key="8">
    <source>
        <dbReference type="Proteomes" id="UP000494206"/>
    </source>
</evidence>
<feature type="domain" description="HAT C-terminal dimerisation" evidence="6">
    <location>
        <begin position="134"/>
        <end position="215"/>
    </location>
</feature>
<dbReference type="EMBL" id="CADEPM010000003">
    <property type="protein sequence ID" value="CAB3403180.1"/>
    <property type="molecule type" value="Genomic_DNA"/>
</dbReference>
<evidence type="ECO:0000256" key="2">
    <source>
        <dbReference type="ARBA" id="ARBA00022723"/>
    </source>
</evidence>
<dbReference type="GO" id="GO:0046983">
    <property type="term" value="F:protein dimerization activity"/>
    <property type="evidence" value="ECO:0007669"/>
    <property type="project" value="InterPro"/>
</dbReference>
<dbReference type="InterPro" id="IPR008906">
    <property type="entry name" value="HATC_C_dom"/>
</dbReference>
<dbReference type="Pfam" id="PF05699">
    <property type="entry name" value="Dimer_Tnp_hAT"/>
    <property type="match status" value="1"/>
</dbReference>
<dbReference type="SUPFAM" id="SSF53098">
    <property type="entry name" value="Ribonuclease H-like"/>
    <property type="match status" value="1"/>
</dbReference>
<dbReference type="Proteomes" id="UP000494206">
    <property type="component" value="Unassembled WGS sequence"/>
</dbReference>
<dbReference type="InterPro" id="IPR052035">
    <property type="entry name" value="ZnF_BED_domain_contain"/>
</dbReference>
<sequence length="220" mass="25493">MEISPTKLKKRDEIRWECVYDTLKRALSCKEAIDELTKCQSSIPSLDENDWLILKNTYELLEPLAGQTDMSQSQSPMASTIIPLCNFLIAQMKNSPNFHEPAQTIVERMELELEIYKKIQYLRFATIMDPRYKELEKYLALPPEVTIEPLAYWTSRITTSTFPLLIKEAERYFICPAGSAHIQDVFSSAELILNPTRKSMSSDDFNRLVFLNRNLQHYGS</sequence>
<organism evidence="7 8">
    <name type="scientific">Caenorhabditis bovis</name>
    <dbReference type="NCBI Taxonomy" id="2654633"/>
    <lineage>
        <taxon>Eukaryota</taxon>
        <taxon>Metazoa</taxon>
        <taxon>Ecdysozoa</taxon>
        <taxon>Nematoda</taxon>
        <taxon>Chromadorea</taxon>
        <taxon>Rhabditida</taxon>
        <taxon>Rhabditina</taxon>
        <taxon>Rhabditomorpha</taxon>
        <taxon>Rhabditoidea</taxon>
        <taxon>Rhabditidae</taxon>
        <taxon>Peloderinae</taxon>
        <taxon>Caenorhabditis</taxon>
    </lineage>
</organism>
<evidence type="ECO:0000256" key="1">
    <source>
        <dbReference type="ARBA" id="ARBA00004123"/>
    </source>
</evidence>
<dbReference type="GO" id="GO:0005634">
    <property type="term" value="C:nucleus"/>
    <property type="evidence" value="ECO:0007669"/>
    <property type="project" value="UniProtKB-SubCell"/>
</dbReference>
<keyword evidence="4" id="KW-0862">Zinc</keyword>
<dbReference type="OrthoDB" id="5865631at2759"/>
<reference evidence="7 8" key="1">
    <citation type="submission" date="2020-04" db="EMBL/GenBank/DDBJ databases">
        <authorList>
            <person name="Laetsch R D."/>
            <person name="Stevens L."/>
            <person name="Kumar S."/>
            <person name="Blaxter L. M."/>
        </authorList>
    </citation>
    <scope>NUCLEOTIDE SEQUENCE [LARGE SCALE GENOMIC DNA]</scope>
</reference>